<dbReference type="PANTHER" id="PTHR43028:SF5">
    <property type="entry name" value="3'(2'),5'-BISPHOSPHATE NUCLEOTIDASE 1"/>
    <property type="match status" value="1"/>
</dbReference>
<proteinExistence type="predicted"/>
<dbReference type="PRINTS" id="PR00377">
    <property type="entry name" value="IMPHPHTASES"/>
</dbReference>
<dbReference type="CDD" id="cd01638">
    <property type="entry name" value="CysQ"/>
    <property type="match status" value="1"/>
</dbReference>
<feature type="binding site" evidence="1">
    <location>
        <position position="64"/>
    </location>
    <ligand>
        <name>Mg(2+)</name>
        <dbReference type="ChEBI" id="CHEBI:18420"/>
        <label>1</label>
        <note>catalytic</note>
    </ligand>
</feature>
<dbReference type="PANTHER" id="PTHR43028">
    <property type="entry name" value="3'(2'),5'-BISPHOSPHATE NUCLEOTIDASE 1"/>
    <property type="match status" value="1"/>
</dbReference>
<dbReference type="Proteomes" id="UP000538147">
    <property type="component" value="Unassembled WGS sequence"/>
</dbReference>
<comment type="cofactor">
    <cofactor evidence="1">
        <name>Mg(2+)</name>
        <dbReference type="ChEBI" id="CHEBI:18420"/>
    </cofactor>
</comment>
<sequence>MTMFADDVRLARSLAIAAGNLLLALRRDQRLQGEALGKAGDRQANTLILDALRAARPDDAILSEESVDHPARLAARRVWIIDPVDGTREFAERRDDWAVHVGLAVDGMPTAGAVALPAFGRCHDSLEPPALHDEARPLRLLVSRTRPPVIALRAAPLLGATLMPMGSAGAKVMAVMNGEAELYLHAGGQSEWDSCAPFAVALAAGLHCSRLDGSPVTYNHAQPLVPDLIVCHRSRAAGALALLASLG</sequence>
<dbReference type="EC" id="3.1.3.7" evidence="2"/>
<dbReference type="Pfam" id="PF00459">
    <property type="entry name" value="Inositol_P"/>
    <property type="match status" value="1"/>
</dbReference>
<keyword evidence="2" id="KW-0378">Hydrolase</keyword>
<dbReference type="Gene3D" id="3.30.540.10">
    <property type="entry name" value="Fructose-1,6-Bisphosphatase, subunit A, domain 1"/>
    <property type="match status" value="1"/>
</dbReference>
<keyword evidence="1" id="KW-0460">Magnesium</keyword>
<evidence type="ECO:0000256" key="1">
    <source>
        <dbReference type="PIRSR" id="PIRSR600760-2"/>
    </source>
</evidence>
<comment type="caution">
    <text evidence="2">The sequence shown here is derived from an EMBL/GenBank/DDBJ whole genome shotgun (WGS) entry which is preliminary data.</text>
</comment>
<evidence type="ECO:0000313" key="3">
    <source>
        <dbReference type="Proteomes" id="UP000538147"/>
    </source>
</evidence>
<name>A0A841LFS8_9SPHN</name>
<dbReference type="GO" id="GO:0000103">
    <property type="term" value="P:sulfate assimilation"/>
    <property type="evidence" value="ECO:0007669"/>
    <property type="project" value="TreeGrafter"/>
</dbReference>
<feature type="binding site" evidence="1">
    <location>
        <position position="193"/>
    </location>
    <ligand>
        <name>Mg(2+)</name>
        <dbReference type="ChEBI" id="CHEBI:18420"/>
        <label>1</label>
        <note>catalytic</note>
    </ligand>
</feature>
<dbReference type="SUPFAM" id="SSF56655">
    <property type="entry name" value="Carbohydrate phosphatase"/>
    <property type="match status" value="1"/>
</dbReference>
<evidence type="ECO:0000313" key="2">
    <source>
        <dbReference type="EMBL" id="MBB6227818.1"/>
    </source>
</evidence>
<feature type="binding site" evidence="1">
    <location>
        <position position="82"/>
    </location>
    <ligand>
        <name>Mg(2+)</name>
        <dbReference type="ChEBI" id="CHEBI:18420"/>
        <label>1</label>
        <note>catalytic</note>
    </ligand>
</feature>
<dbReference type="InterPro" id="IPR000760">
    <property type="entry name" value="Inositol_monophosphatase-like"/>
</dbReference>
<feature type="binding site" evidence="1">
    <location>
        <position position="85"/>
    </location>
    <ligand>
        <name>Mg(2+)</name>
        <dbReference type="ChEBI" id="CHEBI:18420"/>
        <label>1</label>
        <note>catalytic</note>
    </ligand>
</feature>
<gene>
    <name evidence="2" type="ORF">FHS79_001999</name>
</gene>
<dbReference type="InterPro" id="IPR050725">
    <property type="entry name" value="CysQ/Inositol_MonoPase"/>
</dbReference>
<accession>A0A841LFS8</accession>
<dbReference type="AlphaFoldDB" id="A0A841LFS8"/>
<reference evidence="2 3" key="1">
    <citation type="submission" date="2020-08" db="EMBL/GenBank/DDBJ databases">
        <title>Genomic Encyclopedia of Type Strains, Phase IV (KMG-IV): sequencing the most valuable type-strain genomes for metagenomic binning, comparative biology and taxonomic classification.</title>
        <authorList>
            <person name="Goeker M."/>
        </authorList>
    </citation>
    <scope>NUCLEOTIDE SEQUENCE [LARGE SCALE GENOMIC DNA]</scope>
    <source>
        <strain evidence="2 3">DSM 102189</strain>
    </source>
</reference>
<dbReference type="GO" id="GO:0050427">
    <property type="term" value="P:3'-phosphoadenosine 5'-phosphosulfate metabolic process"/>
    <property type="evidence" value="ECO:0007669"/>
    <property type="project" value="TreeGrafter"/>
</dbReference>
<organism evidence="2 3">
    <name type="scientific">Polymorphobacter multimanifer</name>
    <dbReference type="NCBI Taxonomy" id="1070431"/>
    <lineage>
        <taxon>Bacteria</taxon>
        <taxon>Pseudomonadati</taxon>
        <taxon>Pseudomonadota</taxon>
        <taxon>Alphaproteobacteria</taxon>
        <taxon>Sphingomonadales</taxon>
        <taxon>Sphingosinicellaceae</taxon>
        <taxon>Polymorphobacter</taxon>
    </lineage>
</organism>
<dbReference type="EMBL" id="JACIIV010000013">
    <property type="protein sequence ID" value="MBB6227818.1"/>
    <property type="molecule type" value="Genomic_DNA"/>
</dbReference>
<dbReference type="GO" id="GO:0046872">
    <property type="term" value="F:metal ion binding"/>
    <property type="evidence" value="ECO:0007669"/>
    <property type="project" value="UniProtKB-KW"/>
</dbReference>
<dbReference type="Gene3D" id="3.40.190.80">
    <property type="match status" value="1"/>
</dbReference>
<keyword evidence="3" id="KW-1185">Reference proteome</keyword>
<dbReference type="GO" id="GO:0008441">
    <property type="term" value="F:3'(2'),5'-bisphosphate nucleotidase activity"/>
    <property type="evidence" value="ECO:0007669"/>
    <property type="project" value="UniProtKB-EC"/>
</dbReference>
<dbReference type="RefSeq" id="WP_184199074.1">
    <property type="nucleotide sequence ID" value="NZ_BMOX01000032.1"/>
</dbReference>
<protein>
    <submittedName>
        <fullName evidence="2">3'(2'), 5'-bisphosphate nucleotidase</fullName>
        <ecNumber evidence="2">3.1.3.7</ecNumber>
    </submittedName>
</protein>
<keyword evidence="1" id="KW-0479">Metal-binding</keyword>